<evidence type="ECO:0000256" key="6">
    <source>
        <dbReference type="RuleBase" id="RU363076"/>
    </source>
</evidence>
<keyword evidence="4" id="KW-1133">Transmembrane helix</keyword>
<name>A0ABT6C4D1_9MICO</name>
<evidence type="ECO:0000313" key="9">
    <source>
        <dbReference type="Proteomes" id="UP001528912"/>
    </source>
</evidence>
<accession>A0ABT6C4D1</accession>
<dbReference type="EMBL" id="JAROAV010000008">
    <property type="protein sequence ID" value="MDF8263142.1"/>
    <property type="molecule type" value="Genomic_DNA"/>
</dbReference>
<evidence type="ECO:0000256" key="1">
    <source>
        <dbReference type="ARBA" id="ARBA00004370"/>
    </source>
</evidence>
<comment type="subcellular location">
    <subcellularLocation>
        <location evidence="6">Cell membrane</location>
        <topology evidence="6">Multi-pass membrane protein</topology>
    </subcellularLocation>
    <subcellularLocation>
        <location evidence="1">Membrane</location>
    </subcellularLocation>
</comment>
<dbReference type="PROSITE" id="PS50895">
    <property type="entry name" value="SURF1"/>
    <property type="match status" value="1"/>
</dbReference>
<dbReference type="PANTHER" id="PTHR23427:SF2">
    <property type="entry name" value="SURFEIT LOCUS PROTEIN 1"/>
    <property type="match status" value="1"/>
</dbReference>
<sequence>MLQTALRPRNLALLALAVVAAVVFVLLGRWQWGVAGDDARAEALRQGQQRPVVALTDYLQPHAPFPNNGSLQRVRATGTYDTAHQVLVADRRLDGRAGLWVVTPLVVDGTGARLAVLRGFVTSPEQATAPLVRRTTVVGALAPSESPAEGTGYPSGQIGSVDIGALINVWGGEAYNAFVFGISEQPSATPASITKVPPPKPEVGHRDWRNVGYAFQWWAFAAFALYFWWRSVQEDRRDELGRGRAHDGPAPDPITQKDLHV</sequence>
<evidence type="ECO:0000256" key="4">
    <source>
        <dbReference type="ARBA" id="ARBA00022989"/>
    </source>
</evidence>
<evidence type="ECO:0000256" key="7">
    <source>
        <dbReference type="SAM" id="MobiDB-lite"/>
    </source>
</evidence>
<gene>
    <name evidence="8" type="ORF">P4R38_02630</name>
</gene>
<evidence type="ECO:0000256" key="2">
    <source>
        <dbReference type="ARBA" id="ARBA00007165"/>
    </source>
</evidence>
<dbReference type="Pfam" id="PF02104">
    <property type="entry name" value="SURF1"/>
    <property type="match status" value="1"/>
</dbReference>
<dbReference type="PANTHER" id="PTHR23427">
    <property type="entry name" value="SURFEIT LOCUS PROTEIN"/>
    <property type="match status" value="1"/>
</dbReference>
<reference evidence="8 9" key="1">
    <citation type="submission" date="2023-03" db="EMBL/GenBank/DDBJ databases">
        <title>YIM 133296 draft genome.</title>
        <authorList>
            <person name="Xiong L."/>
        </authorList>
    </citation>
    <scope>NUCLEOTIDE SEQUENCE [LARGE SCALE GENOMIC DNA]</scope>
    <source>
        <strain evidence="8 9">YIM 133296</strain>
    </source>
</reference>
<protein>
    <recommendedName>
        <fullName evidence="6">SURF1-like protein</fullName>
    </recommendedName>
</protein>
<dbReference type="Proteomes" id="UP001528912">
    <property type="component" value="Unassembled WGS sequence"/>
</dbReference>
<dbReference type="CDD" id="cd06662">
    <property type="entry name" value="SURF1"/>
    <property type="match status" value="1"/>
</dbReference>
<proteinExistence type="inferred from homology"/>
<evidence type="ECO:0000256" key="5">
    <source>
        <dbReference type="ARBA" id="ARBA00023136"/>
    </source>
</evidence>
<keyword evidence="6" id="KW-1003">Cell membrane</keyword>
<dbReference type="RefSeq" id="WP_277190925.1">
    <property type="nucleotide sequence ID" value="NZ_JAROAV010000008.1"/>
</dbReference>
<comment type="caution">
    <text evidence="8">The sequence shown here is derived from an EMBL/GenBank/DDBJ whole genome shotgun (WGS) entry which is preliminary data.</text>
</comment>
<organism evidence="8 9">
    <name type="scientific">Luteipulveratus flavus</name>
    <dbReference type="NCBI Taxonomy" id="3031728"/>
    <lineage>
        <taxon>Bacteria</taxon>
        <taxon>Bacillati</taxon>
        <taxon>Actinomycetota</taxon>
        <taxon>Actinomycetes</taxon>
        <taxon>Micrococcales</taxon>
        <taxon>Dermacoccaceae</taxon>
        <taxon>Luteipulveratus</taxon>
    </lineage>
</organism>
<keyword evidence="9" id="KW-1185">Reference proteome</keyword>
<dbReference type="InterPro" id="IPR002994">
    <property type="entry name" value="Surf1/Shy1"/>
</dbReference>
<comment type="similarity">
    <text evidence="2 6">Belongs to the SURF1 family.</text>
</comment>
<evidence type="ECO:0000313" key="8">
    <source>
        <dbReference type="EMBL" id="MDF8263142.1"/>
    </source>
</evidence>
<evidence type="ECO:0000256" key="3">
    <source>
        <dbReference type="ARBA" id="ARBA00022692"/>
    </source>
</evidence>
<dbReference type="InterPro" id="IPR045214">
    <property type="entry name" value="Surf1/Surf4"/>
</dbReference>
<keyword evidence="5" id="KW-0472">Membrane</keyword>
<feature type="region of interest" description="Disordered" evidence="7">
    <location>
        <begin position="240"/>
        <end position="261"/>
    </location>
</feature>
<keyword evidence="3" id="KW-0812">Transmembrane</keyword>